<accession>A0A7D9IH03</accession>
<feature type="non-terminal residue" evidence="1">
    <location>
        <position position="68"/>
    </location>
</feature>
<name>A0A7D9IH03_PARCT</name>
<comment type="caution">
    <text evidence="1">The sequence shown here is derived from an EMBL/GenBank/DDBJ whole genome shotgun (WGS) entry which is preliminary data.</text>
</comment>
<dbReference type="EMBL" id="CACRXK020006737">
    <property type="protein sequence ID" value="CAB4010286.1"/>
    <property type="molecule type" value="Genomic_DNA"/>
</dbReference>
<reference evidence="1" key="1">
    <citation type="submission" date="2020-04" db="EMBL/GenBank/DDBJ databases">
        <authorList>
            <person name="Alioto T."/>
            <person name="Alioto T."/>
            <person name="Gomez Garrido J."/>
        </authorList>
    </citation>
    <scope>NUCLEOTIDE SEQUENCE</scope>
    <source>
        <strain evidence="1">A484AB</strain>
    </source>
</reference>
<protein>
    <submittedName>
        <fullName evidence="1">Uncharacterized protein</fullName>
    </submittedName>
</protein>
<evidence type="ECO:0000313" key="1">
    <source>
        <dbReference type="EMBL" id="CAB4010286.1"/>
    </source>
</evidence>
<dbReference type="Proteomes" id="UP001152795">
    <property type="component" value="Unassembled WGS sequence"/>
</dbReference>
<evidence type="ECO:0000313" key="2">
    <source>
        <dbReference type="Proteomes" id="UP001152795"/>
    </source>
</evidence>
<dbReference type="AlphaFoldDB" id="A0A7D9IH03"/>
<proteinExistence type="predicted"/>
<feature type="non-terminal residue" evidence="1">
    <location>
        <position position="1"/>
    </location>
</feature>
<organism evidence="1 2">
    <name type="scientific">Paramuricea clavata</name>
    <name type="common">Red gorgonian</name>
    <name type="synonym">Violescent sea-whip</name>
    <dbReference type="NCBI Taxonomy" id="317549"/>
    <lineage>
        <taxon>Eukaryota</taxon>
        <taxon>Metazoa</taxon>
        <taxon>Cnidaria</taxon>
        <taxon>Anthozoa</taxon>
        <taxon>Octocorallia</taxon>
        <taxon>Malacalcyonacea</taxon>
        <taxon>Plexauridae</taxon>
        <taxon>Paramuricea</taxon>
    </lineage>
</organism>
<sequence>NRDTICTRTIFTMSTFPIFEVKSQDINDRRLRSIVENNLKDCDLYHNKFHLESVRAIRASARETLFVR</sequence>
<gene>
    <name evidence="1" type="ORF">PACLA_8A059388</name>
</gene>
<keyword evidence="2" id="KW-1185">Reference proteome</keyword>